<dbReference type="EMBL" id="AGDV01000001">
    <property type="protein sequence ID" value="EMB36133.1"/>
    <property type="molecule type" value="Genomic_DNA"/>
</dbReference>
<evidence type="ECO:0000313" key="4">
    <source>
        <dbReference type="EMBL" id="EMB36133.1"/>
    </source>
</evidence>
<dbReference type="AlphaFoldDB" id="A0A0E2EKN2"/>
<dbReference type="GO" id="GO:0016757">
    <property type="term" value="F:glycosyltransferase activity"/>
    <property type="evidence" value="ECO:0007669"/>
    <property type="project" value="InterPro"/>
</dbReference>
<dbReference type="InterPro" id="IPR001296">
    <property type="entry name" value="Glyco_trans_1"/>
</dbReference>
<organism evidence="4">
    <name type="scientific">Treponema denticola H-22</name>
    <dbReference type="NCBI Taxonomy" id="999432"/>
    <lineage>
        <taxon>Bacteria</taxon>
        <taxon>Pseudomonadati</taxon>
        <taxon>Spirochaetota</taxon>
        <taxon>Spirochaetia</taxon>
        <taxon>Spirochaetales</taxon>
        <taxon>Treponemataceae</taxon>
        <taxon>Treponema</taxon>
    </lineage>
</organism>
<dbReference type="Proteomes" id="UP000011705">
    <property type="component" value="Chromosome"/>
</dbReference>
<proteinExistence type="predicted"/>
<keyword evidence="1" id="KW-0808">Transferase</keyword>
<evidence type="ECO:0008006" key="5">
    <source>
        <dbReference type="Google" id="ProtNLM"/>
    </source>
</evidence>
<dbReference type="PANTHER" id="PTHR46401:SF2">
    <property type="entry name" value="GLYCOSYLTRANSFERASE WBBK-RELATED"/>
    <property type="match status" value="1"/>
</dbReference>
<dbReference type="Pfam" id="PF00534">
    <property type="entry name" value="Glycos_transf_1"/>
    <property type="match status" value="1"/>
</dbReference>
<reference evidence="4" key="1">
    <citation type="submission" date="2012-01" db="EMBL/GenBank/DDBJ databases">
        <title>The Genome Sequence of Treponema denticola H-22.</title>
        <authorList>
            <consortium name="The Broad Institute Genome Sequencing Platform"/>
            <person name="Earl A."/>
            <person name="Ward D."/>
            <person name="Feldgarden M."/>
            <person name="Gevers D."/>
            <person name="Blanton J.M."/>
            <person name="Fenno C.J."/>
            <person name="Baranova O.V."/>
            <person name="Mathney J."/>
            <person name="Dewhirst F.E."/>
            <person name="Izard J."/>
            <person name="Young S.K."/>
            <person name="Zeng Q."/>
            <person name="Gargeya S."/>
            <person name="Fitzgerald M."/>
            <person name="Haas B."/>
            <person name="Abouelleil A."/>
            <person name="Alvarado L."/>
            <person name="Arachchi H.M."/>
            <person name="Berlin A."/>
            <person name="Chapman S.B."/>
            <person name="Gearin G."/>
            <person name="Goldberg J."/>
            <person name="Griggs A."/>
            <person name="Gujja S."/>
            <person name="Hansen M."/>
            <person name="Heiman D."/>
            <person name="Howarth C."/>
            <person name="Larimer J."/>
            <person name="Lui A."/>
            <person name="MacDonald P.J.P."/>
            <person name="McCowen C."/>
            <person name="Montmayeur A."/>
            <person name="Murphy C."/>
            <person name="Neiman D."/>
            <person name="Pearson M."/>
            <person name="Priest M."/>
            <person name="Roberts A."/>
            <person name="Saif S."/>
            <person name="Shea T."/>
            <person name="Sisk P."/>
            <person name="Stolte C."/>
            <person name="Sykes S."/>
            <person name="Wortman J."/>
            <person name="Nusbaum C."/>
            <person name="Birren B."/>
        </authorList>
    </citation>
    <scope>NUCLEOTIDE SEQUENCE [LARGE SCALE GENOMIC DNA]</scope>
    <source>
        <strain evidence="4">H-22</strain>
    </source>
</reference>
<sequence>MKIGVDAFGCDHGRSGIGSYILSIVKNLPKNDYEFELFGPELDKYTYTSDIDYVSFTGIDISDTKFSEKIWHFKNLNSFIKKQRYDAVIYPAGVELLPPIFTVPSILVIQSLLSADLGTIAKMGLRRTLKNASGLISPTKYIQNDLSQFGVNASDIKVIYNGIDCSLFKPITNDEDRVLIQPFAIQRPYIIYASRITHEQKCHVELIKAFALFKKQTGAPHRLVIAGSDGNNSEAVHNAVIQSGFSSDILLTGYFPHESLPQLYSSADLCVFPSMIEGVGLPVIEAMACGVPVACARAGALPEVAGDSALFFNSKKPEEIAEAISSLVDCDKNTAKRKEIIEKGLDWVKKYNWETTAHQTIEYIDSLLKK</sequence>
<gene>
    <name evidence="4" type="ORF">HMPREF9726_00325</name>
</gene>
<dbReference type="HOGENOM" id="CLU_009583_27_5_12"/>
<feature type="domain" description="Glycosyltransferase subfamily 4-like N-terminal" evidence="3">
    <location>
        <begin position="15"/>
        <end position="166"/>
    </location>
</feature>
<evidence type="ECO:0000256" key="1">
    <source>
        <dbReference type="ARBA" id="ARBA00022679"/>
    </source>
</evidence>
<evidence type="ECO:0000259" key="2">
    <source>
        <dbReference type="Pfam" id="PF00534"/>
    </source>
</evidence>
<dbReference type="InterPro" id="IPR028098">
    <property type="entry name" value="Glyco_trans_4-like_N"/>
</dbReference>
<dbReference type="PATRIC" id="fig|999432.5.peg.335"/>
<dbReference type="SUPFAM" id="SSF53756">
    <property type="entry name" value="UDP-Glycosyltransferase/glycogen phosphorylase"/>
    <property type="match status" value="1"/>
</dbReference>
<dbReference type="PANTHER" id="PTHR46401">
    <property type="entry name" value="GLYCOSYLTRANSFERASE WBBK-RELATED"/>
    <property type="match status" value="1"/>
</dbReference>
<dbReference type="Gene3D" id="3.40.50.2000">
    <property type="entry name" value="Glycogen Phosphorylase B"/>
    <property type="match status" value="2"/>
</dbReference>
<evidence type="ECO:0000259" key="3">
    <source>
        <dbReference type="Pfam" id="PF13439"/>
    </source>
</evidence>
<accession>A0A0E2EKN2</accession>
<dbReference type="RefSeq" id="WP_002682928.1">
    <property type="nucleotide sequence ID" value="NZ_CM001795.1"/>
</dbReference>
<feature type="domain" description="Glycosyl transferase family 1" evidence="2">
    <location>
        <begin position="186"/>
        <end position="344"/>
    </location>
</feature>
<dbReference type="CDD" id="cd03809">
    <property type="entry name" value="GT4_MtfB-like"/>
    <property type="match status" value="1"/>
</dbReference>
<dbReference type="Pfam" id="PF13439">
    <property type="entry name" value="Glyco_transf_4"/>
    <property type="match status" value="1"/>
</dbReference>
<protein>
    <recommendedName>
        <fullName evidence="5">Glycosyl transferase family 1 domain-containing protein</fullName>
    </recommendedName>
</protein>
<name>A0A0E2EKN2_TREDN</name>
<comment type="caution">
    <text evidence="4">The sequence shown here is derived from an EMBL/GenBank/DDBJ whole genome shotgun (WGS) entry which is preliminary data.</text>
</comment>